<dbReference type="EMBL" id="CM037153">
    <property type="protein sequence ID" value="KAH7857192.1"/>
    <property type="molecule type" value="Genomic_DNA"/>
</dbReference>
<gene>
    <name evidence="1" type="ORF">Vadar_010043</name>
</gene>
<reference evidence="1 2" key="1">
    <citation type="journal article" date="2021" name="Hortic Res">
        <title>High-quality reference genome and annotation aids understanding of berry development for evergreen blueberry (Vaccinium darrowii).</title>
        <authorList>
            <person name="Yu J."/>
            <person name="Hulse-Kemp A.M."/>
            <person name="Babiker E."/>
            <person name="Staton M."/>
        </authorList>
    </citation>
    <scope>NUCLEOTIDE SEQUENCE [LARGE SCALE GENOMIC DNA]</scope>
    <source>
        <strain evidence="2">cv. NJ 8807/NJ 8810</strain>
        <tissue evidence="1">Young leaf</tissue>
    </source>
</reference>
<name>A0ACB7YU97_9ERIC</name>
<comment type="caution">
    <text evidence="1">The sequence shown here is derived from an EMBL/GenBank/DDBJ whole genome shotgun (WGS) entry which is preliminary data.</text>
</comment>
<proteinExistence type="predicted"/>
<sequence length="98" mass="10524">MLRGLMLERSHTKEAMGFSLDNADAIVEVLTEFLMLKETPIPAKVARLLLVSGILHNSSVPEESLSRPLRTSYGSSLEIEKKASSQNVGGAGVNQDAA</sequence>
<accession>A0ACB7YU97</accession>
<evidence type="ECO:0000313" key="2">
    <source>
        <dbReference type="Proteomes" id="UP000828048"/>
    </source>
</evidence>
<dbReference type="Proteomes" id="UP000828048">
    <property type="component" value="Chromosome 3"/>
</dbReference>
<protein>
    <submittedName>
        <fullName evidence="1">Uncharacterized protein</fullName>
    </submittedName>
</protein>
<keyword evidence="2" id="KW-1185">Reference proteome</keyword>
<evidence type="ECO:0000313" key="1">
    <source>
        <dbReference type="EMBL" id="KAH7857192.1"/>
    </source>
</evidence>
<organism evidence="1 2">
    <name type="scientific">Vaccinium darrowii</name>
    <dbReference type="NCBI Taxonomy" id="229202"/>
    <lineage>
        <taxon>Eukaryota</taxon>
        <taxon>Viridiplantae</taxon>
        <taxon>Streptophyta</taxon>
        <taxon>Embryophyta</taxon>
        <taxon>Tracheophyta</taxon>
        <taxon>Spermatophyta</taxon>
        <taxon>Magnoliopsida</taxon>
        <taxon>eudicotyledons</taxon>
        <taxon>Gunneridae</taxon>
        <taxon>Pentapetalae</taxon>
        <taxon>asterids</taxon>
        <taxon>Ericales</taxon>
        <taxon>Ericaceae</taxon>
        <taxon>Vaccinioideae</taxon>
        <taxon>Vaccinieae</taxon>
        <taxon>Vaccinium</taxon>
    </lineage>
</organism>